<evidence type="ECO:0000313" key="2">
    <source>
        <dbReference type="EMBL" id="CAI6344194.1"/>
    </source>
</evidence>
<keyword evidence="3" id="KW-1185">Reference proteome</keyword>
<accession>A0AAV0VKK7</accession>
<dbReference type="EMBL" id="CARXXK010000001">
    <property type="protein sequence ID" value="CAI6344194.1"/>
    <property type="molecule type" value="Genomic_DNA"/>
</dbReference>
<dbReference type="Proteomes" id="UP001160148">
    <property type="component" value="Unassembled WGS sequence"/>
</dbReference>
<evidence type="ECO:0000256" key="1">
    <source>
        <dbReference type="SAM" id="MobiDB-lite"/>
    </source>
</evidence>
<name>A0AAV0VKK7_9HEMI</name>
<organism evidence="2 3">
    <name type="scientific">Macrosiphum euphorbiae</name>
    <name type="common">potato aphid</name>
    <dbReference type="NCBI Taxonomy" id="13131"/>
    <lineage>
        <taxon>Eukaryota</taxon>
        <taxon>Metazoa</taxon>
        <taxon>Ecdysozoa</taxon>
        <taxon>Arthropoda</taxon>
        <taxon>Hexapoda</taxon>
        <taxon>Insecta</taxon>
        <taxon>Pterygota</taxon>
        <taxon>Neoptera</taxon>
        <taxon>Paraneoptera</taxon>
        <taxon>Hemiptera</taxon>
        <taxon>Sternorrhyncha</taxon>
        <taxon>Aphidomorpha</taxon>
        <taxon>Aphidoidea</taxon>
        <taxon>Aphididae</taxon>
        <taxon>Macrosiphini</taxon>
        <taxon>Macrosiphum</taxon>
    </lineage>
</organism>
<feature type="region of interest" description="Disordered" evidence="1">
    <location>
        <begin position="1"/>
        <end position="25"/>
    </location>
</feature>
<proteinExistence type="predicted"/>
<dbReference type="AlphaFoldDB" id="A0AAV0VKK7"/>
<reference evidence="2 3" key="1">
    <citation type="submission" date="2023-01" db="EMBL/GenBank/DDBJ databases">
        <authorList>
            <person name="Whitehead M."/>
        </authorList>
    </citation>
    <scope>NUCLEOTIDE SEQUENCE [LARGE SCALE GENOMIC DNA]</scope>
</reference>
<gene>
    <name evidence="2" type="ORF">MEUPH1_LOCUS1363</name>
</gene>
<evidence type="ECO:0000313" key="3">
    <source>
        <dbReference type="Proteomes" id="UP001160148"/>
    </source>
</evidence>
<sequence length="66" mass="7586">METVCIEESRQTVNRSAPRRQASPSETVYTAKFSVKLQDAWSPDRRVHCDLPMTRFSRSGHFSAIE</sequence>
<comment type="caution">
    <text evidence="2">The sequence shown here is derived from an EMBL/GenBank/DDBJ whole genome shotgun (WGS) entry which is preliminary data.</text>
</comment>
<protein>
    <submittedName>
        <fullName evidence="2">Uncharacterized protein</fullName>
    </submittedName>
</protein>